<dbReference type="GeneID" id="33553774"/>
<dbReference type="EMBL" id="NBSH01000013">
    <property type="protein sequence ID" value="ORX34630.1"/>
    <property type="molecule type" value="Genomic_DNA"/>
</dbReference>
<evidence type="ECO:0000313" key="2">
    <source>
        <dbReference type="Proteomes" id="UP000193218"/>
    </source>
</evidence>
<dbReference type="InParanoid" id="A0A1Y1U9B8"/>
<dbReference type="RefSeq" id="XP_021868872.1">
    <property type="nucleotide sequence ID" value="XM_022011966.1"/>
</dbReference>
<evidence type="ECO:0000313" key="1">
    <source>
        <dbReference type="EMBL" id="ORX34630.1"/>
    </source>
</evidence>
<dbReference type="AlphaFoldDB" id="A0A1Y1U9B8"/>
<comment type="caution">
    <text evidence="1">The sequence shown here is derived from an EMBL/GenBank/DDBJ whole genome shotgun (WGS) entry which is preliminary data.</text>
</comment>
<sequence length="103" mass="11238">MLPSHVALRFAPSSRAGGGWIFPTSWPQDKYSPLSTVKSSNRTTCIHCTMQAMTIRVSAKCASATNSSYLNSCQLVGLPKCHLSTPIPIWRPLDLKSLSVTMN</sequence>
<reference evidence="1 2" key="1">
    <citation type="submission" date="2017-03" db="EMBL/GenBank/DDBJ databases">
        <title>Widespread Adenine N6-methylation of Active Genes in Fungi.</title>
        <authorList>
            <consortium name="DOE Joint Genome Institute"/>
            <person name="Mondo S.J."/>
            <person name="Dannebaum R.O."/>
            <person name="Kuo R.C."/>
            <person name="Louie K.B."/>
            <person name="Bewick A.J."/>
            <person name="Labutti K."/>
            <person name="Haridas S."/>
            <person name="Kuo A."/>
            <person name="Salamov A."/>
            <person name="Ahrendt S.R."/>
            <person name="Lau R."/>
            <person name="Bowen B.P."/>
            <person name="Lipzen A."/>
            <person name="Sullivan W."/>
            <person name="Andreopoulos W.B."/>
            <person name="Clum A."/>
            <person name="Lindquist E."/>
            <person name="Daum C."/>
            <person name="Northen T.R."/>
            <person name="Ramamoorthy G."/>
            <person name="Schmitz R.J."/>
            <person name="Gryganskyi A."/>
            <person name="Culley D."/>
            <person name="Magnuson J."/>
            <person name="James T.Y."/>
            <person name="O'Malley M.A."/>
            <person name="Stajich J.E."/>
            <person name="Spatafora J.W."/>
            <person name="Visel A."/>
            <person name="Grigoriev I.V."/>
        </authorList>
    </citation>
    <scope>NUCLEOTIDE SEQUENCE [LARGE SCALE GENOMIC DNA]</scope>
    <source>
        <strain evidence="1 2">NRRL Y-17943</strain>
    </source>
</reference>
<accession>A0A1Y1U9B8</accession>
<organism evidence="1 2">
    <name type="scientific">Kockovaella imperatae</name>
    <dbReference type="NCBI Taxonomy" id="4999"/>
    <lineage>
        <taxon>Eukaryota</taxon>
        <taxon>Fungi</taxon>
        <taxon>Dikarya</taxon>
        <taxon>Basidiomycota</taxon>
        <taxon>Agaricomycotina</taxon>
        <taxon>Tremellomycetes</taxon>
        <taxon>Tremellales</taxon>
        <taxon>Cuniculitremaceae</taxon>
        <taxon>Kockovaella</taxon>
    </lineage>
</organism>
<dbReference type="Proteomes" id="UP000193218">
    <property type="component" value="Unassembled WGS sequence"/>
</dbReference>
<proteinExistence type="predicted"/>
<protein>
    <submittedName>
        <fullName evidence="1">Uncharacterized protein</fullName>
    </submittedName>
</protein>
<keyword evidence="2" id="KW-1185">Reference proteome</keyword>
<gene>
    <name evidence="1" type="ORF">BD324DRAFT_123476</name>
</gene>
<name>A0A1Y1U9B8_9TREE</name>